<evidence type="ECO:0000313" key="2">
    <source>
        <dbReference type="Proteomes" id="UP000094487"/>
    </source>
</evidence>
<comment type="caution">
    <text evidence="1">The sequence shown here is derived from an EMBL/GenBank/DDBJ whole genome shotgun (WGS) entry which is preliminary data.</text>
</comment>
<keyword evidence="2" id="KW-1185">Reference proteome</keyword>
<evidence type="ECO:0008006" key="3">
    <source>
        <dbReference type="Google" id="ProtNLM"/>
    </source>
</evidence>
<evidence type="ECO:0000313" key="1">
    <source>
        <dbReference type="EMBL" id="ODP37039.1"/>
    </source>
</evidence>
<proteinExistence type="predicted"/>
<dbReference type="STRING" id="1888892.BFL28_19165"/>
<dbReference type="AlphaFoldDB" id="A0A1E3LTH4"/>
<dbReference type="OrthoDB" id="564699at2"/>
<accession>A0A1E3LTH4</accession>
<organism evidence="1 2">
    <name type="scientific">Sphingomonas turrisvirgatae</name>
    <dbReference type="NCBI Taxonomy" id="1888892"/>
    <lineage>
        <taxon>Bacteria</taxon>
        <taxon>Pseudomonadati</taxon>
        <taxon>Pseudomonadota</taxon>
        <taxon>Alphaproteobacteria</taxon>
        <taxon>Sphingomonadales</taxon>
        <taxon>Sphingomonadaceae</taxon>
        <taxon>Sphingomonas</taxon>
    </lineage>
</organism>
<name>A0A1E3LTH4_9SPHN</name>
<dbReference type="EMBL" id="MDDS01000040">
    <property type="protein sequence ID" value="ODP37039.1"/>
    <property type="molecule type" value="Genomic_DNA"/>
</dbReference>
<dbReference type="Proteomes" id="UP000094487">
    <property type="component" value="Unassembled WGS sequence"/>
</dbReference>
<dbReference type="InterPro" id="IPR021251">
    <property type="entry name" value="DUF2793"/>
</dbReference>
<dbReference type="RefSeq" id="WP_069321222.1">
    <property type="nucleotide sequence ID" value="NZ_MDDS01000040.1"/>
</dbReference>
<sequence>MSLTTCFDLPLLAAGQAQKELFHNEALVRIDALLHPMVETIASEPPSADPVPGQLWIVDAAPTGAWSGMAAHLALWSESGWCFIAPREGLTVTLRHSGLPARWHEADWEIGPLRASGILVEGERVLAARQPPIQEPAGGAIVDEAARSVIGEVLTALRTHGLISS</sequence>
<gene>
    <name evidence="1" type="ORF">BFL28_19165</name>
</gene>
<dbReference type="Pfam" id="PF10983">
    <property type="entry name" value="DUF2793"/>
    <property type="match status" value="1"/>
</dbReference>
<reference evidence="1 2" key="1">
    <citation type="submission" date="2016-08" db="EMBL/GenBank/DDBJ databases">
        <title>Draft genome of the agarase producing Sphingomonas sp. MCT13.</title>
        <authorList>
            <person name="D'Andrea M.M."/>
            <person name="Rossolini G.M."/>
            <person name="Thaller M.C."/>
        </authorList>
    </citation>
    <scope>NUCLEOTIDE SEQUENCE [LARGE SCALE GENOMIC DNA]</scope>
    <source>
        <strain evidence="1 2">MCT13</strain>
    </source>
</reference>
<protein>
    <recommendedName>
        <fullName evidence="3">DUF2793 domain-containing protein</fullName>
    </recommendedName>
</protein>